<dbReference type="EMBL" id="BBMN01000008">
    <property type="protein sequence ID" value="GAL05653.1"/>
    <property type="molecule type" value="Genomic_DNA"/>
</dbReference>
<keyword evidence="1" id="KW-1133">Transmembrane helix</keyword>
<accession>A0A090QTR0</accession>
<evidence type="ECO:0000313" key="3">
    <source>
        <dbReference type="Proteomes" id="UP000029227"/>
    </source>
</evidence>
<organism evidence="2 3">
    <name type="scientific">Photobacterium aphoticum</name>
    <dbReference type="NCBI Taxonomy" id="754436"/>
    <lineage>
        <taxon>Bacteria</taxon>
        <taxon>Pseudomonadati</taxon>
        <taxon>Pseudomonadota</taxon>
        <taxon>Gammaproteobacteria</taxon>
        <taxon>Vibrionales</taxon>
        <taxon>Vibrionaceae</taxon>
        <taxon>Photobacterium</taxon>
    </lineage>
</organism>
<dbReference type="STRING" id="754436.JCM19237_4726"/>
<dbReference type="AlphaFoldDB" id="A0A090QTR0"/>
<protein>
    <submittedName>
        <fullName evidence="2">Mechanosensitive ion channel</fullName>
    </submittedName>
</protein>
<name>A0A090QTR0_9GAMM</name>
<reference evidence="2 3" key="1">
    <citation type="journal article" date="2014" name="Genome Announc.">
        <title>Draft Genome Sequences of Two Vibrionaceae Species, Vibrio ponticus C121 and Photobacterium aphoticum C119, Isolated as Coral Reef Microbiota.</title>
        <authorList>
            <person name="Al-saari N."/>
            <person name="Meirelles P.M."/>
            <person name="Mino S."/>
            <person name="Suda W."/>
            <person name="Oshima K."/>
            <person name="Hattori M."/>
            <person name="Ohkuma M."/>
            <person name="Thompson F.L."/>
            <person name="Gomez-Gil B."/>
            <person name="Sawabe T."/>
            <person name="Sawabe T."/>
        </authorList>
    </citation>
    <scope>NUCLEOTIDE SEQUENCE [LARGE SCALE GENOMIC DNA]</scope>
    <source>
        <strain evidence="2 3">JCM 19237</strain>
    </source>
</reference>
<comment type="caution">
    <text evidence="2">The sequence shown here is derived from an EMBL/GenBank/DDBJ whole genome shotgun (WGS) entry which is preliminary data.</text>
</comment>
<dbReference type="Proteomes" id="UP000029227">
    <property type="component" value="Unassembled WGS sequence"/>
</dbReference>
<feature type="transmembrane region" description="Helical" evidence="1">
    <location>
        <begin position="50"/>
        <end position="70"/>
    </location>
</feature>
<sequence length="74" mass="8051">MIENTSTHSAAFLAVLRHLFLVWTVIWILLRLISNAEAAISRTAKDVTTITAVSKVLRLIVFVIGGLAVMQTSG</sequence>
<dbReference type="eggNOG" id="COG0668">
    <property type="taxonomic scope" value="Bacteria"/>
</dbReference>
<keyword evidence="1" id="KW-0472">Membrane</keyword>
<evidence type="ECO:0000313" key="2">
    <source>
        <dbReference type="EMBL" id="GAL05653.1"/>
    </source>
</evidence>
<gene>
    <name evidence="2" type="ORF">JCM19237_4726</name>
</gene>
<feature type="transmembrane region" description="Helical" evidence="1">
    <location>
        <begin position="12"/>
        <end position="30"/>
    </location>
</feature>
<keyword evidence="1" id="KW-0812">Transmembrane</keyword>
<evidence type="ECO:0000256" key="1">
    <source>
        <dbReference type="SAM" id="Phobius"/>
    </source>
</evidence>
<proteinExistence type="predicted"/>